<evidence type="ECO:0000313" key="4">
    <source>
        <dbReference type="Proteomes" id="UP000270873"/>
    </source>
</evidence>
<sequence>MVAGFREQETLQALVETGAAREFRTLRDGETWRLELRFGAKWLPIRSRREPVRYWRSLIAVGRFCQGVAIKVLTVEL</sequence>
<dbReference type="Proteomes" id="UP000050469">
    <property type="component" value="Unassembled WGS sequence"/>
</dbReference>
<organism evidence="1 3">
    <name type="scientific">Pseudomonas amygdali pv. photiniae</name>
    <dbReference type="NCBI Taxonomy" id="251724"/>
    <lineage>
        <taxon>Bacteria</taxon>
        <taxon>Pseudomonadati</taxon>
        <taxon>Pseudomonadota</taxon>
        <taxon>Gammaproteobacteria</taxon>
        <taxon>Pseudomonadales</taxon>
        <taxon>Pseudomonadaceae</taxon>
        <taxon>Pseudomonas</taxon>
        <taxon>Pseudomonas amygdali</taxon>
    </lineage>
</organism>
<dbReference type="RefSeq" id="WP_017684562.1">
    <property type="nucleotide sequence ID" value="NZ_LJQO01000609.1"/>
</dbReference>
<dbReference type="EMBL" id="LJQO01000609">
    <property type="protein sequence ID" value="KPX53723.1"/>
    <property type="molecule type" value="Genomic_DNA"/>
</dbReference>
<protein>
    <submittedName>
        <fullName evidence="1">Uncharacterized protein</fullName>
    </submittedName>
</protein>
<dbReference type="AlphaFoldDB" id="A0A0P9RZU1"/>
<name>A0A0P9RZU1_PSEA0</name>
<accession>A0A0P9RZU1</accession>
<reference evidence="2 4" key="2">
    <citation type="submission" date="2018-08" db="EMBL/GenBank/DDBJ databases">
        <title>Recombination of ecologically and evolutionarily significant loci maintains genetic cohesion in the Pseudomonas syringae species complex.</title>
        <authorList>
            <person name="Dillon M."/>
            <person name="Thakur S."/>
            <person name="Almeida R.N.D."/>
            <person name="Weir B.S."/>
            <person name="Guttman D.S."/>
        </authorList>
    </citation>
    <scope>NUCLEOTIDE SEQUENCE [LARGE SCALE GENOMIC DNA]</scope>
    <source>
        <strain evidence="2 4">ICMP 7847</strain>
    </source>
</reference>
<dbReference type="Proteomes" id="UP000270873">
    <property type="component" value="Unassembled WGS sequence"/>
</dbReference>
<reference evidence="1 3" key="1">
    <citation type="submission" date="2015-09" db="EMBL/GenBank/DDBJ databases">
        <title>Genome announcement of multiple Pseudomonas syringae strains.</title>
        <authorList>
            <person name="Thakur S."/>
            <person name="Wang P.W."/>
            <person name="Gong Y."/>
            <person name="Weir B.S."/>
            <person name="Guttman D.S."/>
        </authorList>
    </citation>
    <scope>NUCLEOTIDE SEQUENCE [LARGE SCALE GENOMIC DNA]</scope>
    <source>
        <strain evidence="1 3">ICMP7840</strain>
    </source>
</reference>
<proteinExistence type="predicted"/>
<evidence type="ECO:0000313" key="2">
    <source>
        <dbReference type="EMBL" id="RMS52785.1"/>
    </source>
</evidence>
<dbReference type="PATRIC" id="fig|251724.3.peg.5264"/>
<evidence type="ECO:0000313" key="1">
    <source>
        <dbReference type="EMBL" id="KPX53723.1"/>
    </source>
</evidence>
<gene>
    <name evidence="1" type="ORF">ALO53_03752</name>
    <name evidence="2" type="ORF">ALP66_01409</name>
</gene>
<dbReference type="EMBL" id="RBSP01000164">
    <property type="protein sequence ID" value="RMS52785.1"/>
    <property type="molecule type" value="Genomic_DNA"/>
</dbReference>
<evidence type="ECO:0000313" key="3">
    <source>
        <dbReference type="Proteomes" id="UP000050469"/>
    </source>
</evidence>
<comment type="caution">
    <text evidence="1">The sequence shown here is derived from an EMBL/GenBank/DDBJ whole genome shotgun (WGS) entry which is preliminary data.</text>
</comment>